<keyword evidence="1" id="KW-1133">Transmembrane helix</keyword>
<feature type="transmembrane region" description="Helical" evidence="1">
    <location>
        <begin position="36"/>
        <end position="58"/>
    </location>
</feature>
<comment type="caution">
    <text evidence="3">The sequence shown here is derived from an EMBL/GenBank/DDBJ whole genome shotgun (WGS) entry which is preliminary data.</text>
</comment>
<feature type="domain" description="Peptidoglycan binding-like" evidence="2">
    <location>
        <begin position="117"/>
        <end position="170"/>
    </location>
</feature>
<evidence type="ECO:0000313" key="4">
    <source>
        <dbReference type="Proteomes" id="UP000262379"/>
    </source>
</evidence>
<evidence type="ECO:0000256" key="1">
    <source>
        <dbReference type="SAM" id="Phobius"/>
    </source>
</evidence>
<protein>
    <submittedName>
        <fullName evidence="3">Peptidoglycan-binding protein</fullName>
    </submittedName>
</protein>
<dbReference type="Gene3D" id="1.10.101.10">
    <property type="entry name" value="PGBD-like superfamily/PGBD"/>
    <property type="match status" value="2"/>
</dbReference>
<gene>
    <name evidence="3" type="ORF">DY251_03805</name>
</gene>
<sequence>MARSAKPRKKRAAAPHDGVVVQGMQAVGSFMSNNPALVGGTTAFLIALSFVSANALWYQPHAHTSPLFSTRSFDSFVVSSRNQTNEPETTIRLERPETPLPQARPADVPRSVPKGDAQLQSVQAVLKQLGYYQGDVDGLAGPNTSAAISAYQQKMGFTVSGHVDEKLLKELGIADITGSIEPPAPAPDATALLARIQTGLKAFGNEGIDADGRMGAKTRAGIKEFQALFGLPQTGEPDEAVYRKMKAEHLID</sequence>
<keyword evidence="1" id="KW-0472">Membrane</keyword>
<dbReference type="InterPro" id="IPR002477">
    <property type="entry name" value="Peptidoglycan-bd-like"/>
</dbReference>
<reference evidence="4" key="1">
    <citation type="submission" date="2018-08" db="EMBL/GenBank/DDBJ databases">
        <authorList>
            <person name="Im W.T."/>
        </authorList>
    </citation>
    <scope>NUCLEOTIDE SEQUENCE [LARGE SCALE GENOMIC DNA]</scope>
    <source>
        <strain evidence="4">LA-28</strain>
    </source>
</reference>
<proteinExistence type="predicted"/>
<name>A0A371XHS8_9HYPH</name>
<dbReference type="InterPro" id="IPR036366">
    <property type="entry name" value="PGBDSf"/>
</dbReference>
<dbReference type="EMBL" id="QURN01000003">
    <property type="protein sequence ID" value="RFC68772.1"/>
    <property type="molecule type" value="Genomic_DNA"/>
</dbReference>
<dbReference type="InterPro" id="IPR036365">
    <property type="entry name" value="PGBD-like_sf"/>
</dbReference>
<keyword evidence="1" id="KW-0812">Transmembrane</keyword>
<dbReference type="Pfam" id="PF01471">
    <property type="entry name" value="PG_binding_1"/>
    <property type="match status" value="2"/>
</dbReference>
<feature type="domain" description="Peptidoglycan binding-like" evidence="2">
    <location>
        <begin position="195"/>
        <end position="245"/>
    </location>
</feature>
<dbReference type="Proteomes" id="UP000262379">
    <property type="component" value="Unassembled WGS sequence"/>
</dbReference>
<organism evidence="3 4">
    <name type="scientific">Mesorhizobium denitrificans</name>
    <dbReference type="NCBI Taxonomy" id="2294114"/>
    <lineage>
        <taxon>Bacteria</taxon>
        <taxon>Pseudomonadati</taxon>
        <taxon>Pseudomonadota</taxon>
        <taxon>Alphaproteobacteria</taxon>
        <taxon>Hyphomicrobiales</taxon>
        <taxon>Phyllobacteriaceae</taxon>
        <taxon>Mesorhizobium</taxon>
    </lineage>
</organism>
<evidence type="ECO:0000313" key="3">
    <source>
        <dbReference type="EMBL" id="RFC68772.1"/>
    </source>
</evidence>
<dbReference type="RefSeq" id="WP_116622540.1">
    <property type="nucleotide sequence ID" value="NZ_QURN01000003.1"/>
</dbReference>
<evidence type="ECO:0000259" key="2">
    <source>
        <dbReference type="Pfam" id="PF01471"/>
    </source>
</evidence>
<dbReference type="SUPFAM" id="SSF47090">
    <property type="entry name" value="PGBD-like"/>
    <property type="match status" value="2"/>
</dbReference>
<dbReference type="AlphaFoldDB" id="A0A371XHS8"/>
<keyword evidence="4" id="KW-1185">Reference proteome</keyword>
<accession>A0A371XHS8</accession>